<accession>A0A2N7VMG6</accession>
<keyword evidence="2" id="KW-1185">Reference proteome</keyword>
<protein>
    <recommendedName>
        <fullName evidence="3">RHS repeat-associated core domain-containing protein</fullName>
    </recommendedName>
</protein>
<dbReference type="Gene3D" id="2.180.10.10">
    <property type="entry name" value="RHS repeat-associated core"/>
    <property type="match status" value="1"/>
</dbReference>
<evidence type="ECO:0000313" key="2">
    <source>
        <dbReference type="Proteomes" id="UP000235616"/>
    </source>
</evidence>
<name>A0A2N7VMG6_9BURK</name>
<dbReference type="OrthoDB" id="166951at2"/>
<proteinExistence type="predicted"/>
<dbReference type="InterPro" id="IPR022385">
    <property type="entry name" value="Rhs_assc_core"/>
</dbReference>
<dbReference type="AlphaFoldDB" id="A0A2N7VMG6"/>
<dbReference type="RefSeq" id="WP_102646639.1">
    <property type="nucleotide sequence ID" value="NZ_PNYA01000015.1"/>
</dbReference>
<dbReference type="EMBL" id="PNYA01000015">
    <property type="protein sequence ID" value="PMS18326.1"/>
    <property type="molecule type" value="Genomic_DNA"/>
</dbReference>
<sequence>MNRTFAIGYTGSYVDSCTHHCVLGNGYRFYSGTLMRFVSGDDWSPFGAGGMNPFAYCAGDPINLSDPSGHAPWSWVGKMIRRVRARRFDEPIAAGQSALHSMSSNFSRRFRRYTSLRRSTREDRIGLIAAYRAEQDDEARLQQHYAADAHAAERAEATRQAVAAIRNESARRLRLASASAHARLTELDGLEPRLLRSNSLYGRAPAVGVHGFGGQRLWHEHLFFLMDRLRGVHASGLADDQREEMLGRIRSDIEDTFDALVRDRPQPPGLDAQTAFDRLLPY</sequence>
<organism evidence="1 2">
    <name type="scientific">Trinickia dabaoshanensis</name>
    <dbReference type="NCBI Taxonomy" id="564714"/>
    <lineage>
        <taxon>Bacteria</taxon>
        <taxon>Pseudomonadati</taxon>
        <taxon>Pseudomonadota</taxon>
        <taxon>Betaproteobacteria</taxon>
        <taxon>Burkholderiales</taxon>
        <taxon>Burkholderiaceae</taxon>
        <taxon>Trinickia</taxon>
    </lineage>
</organism>
<evidence type="ECO:0000313" key="1">
    <source>
        <dbReference type="EMBL" id="PMS18326.1"/>
    </source>
</evidence>
<gene>
    <name evidence="1" type="ORF">C0Z18_17260</name>
</gene>
<dbReference type="Proteomes" id="UP000235616">
    <property type="component" value="Unassembled WGS sequence"/>
</dbReference>
<comment type="caution">
    <text evidence="1">The sequence shown here is derived from an EMBL/GenBank/DDBJ whole genome shotgun (WGS) entry which is preliminary data.</text>
</comment>
<reference evidence="1 2" key="1">
    <citation type="submission" date="2018-01" db="EMBL/GenBank/DDBJ databases">
        <title>Whole genome analyses suggest that Burkholderia sensu lato contains two further novel genera in the rhizoxinica-symbiotica group Mycetohabitans gen. nov., and Trinickia gen. nov.: implications for the evolution of diazotrophy and nodulation in the Burkholderiaceae.</title>
        <authorList>
            <person name="Estrada-de los Santos P."/>
            <person name="Palmer M."/>
            <person name="Chavez-Ramirez B."/>
            <person name="Beukes C."/>
            <person name="Steenkamp E.T."/>
            <person name="Hirsch A.M."/>
            <person name="Manyaka P."/>
            <person name="Maluk M."/>
            <person name="Lafos M."/>
            <person name="Crook M."/>
            <person name="Gross E."/>
            <person name="Simon M.F."/>
            <person name="Bueno dos Reis Junior F."/>
            <person name="Poole P.S."/>
            <person name="Venter S.N."/>
            <person name="James E.K."/>
        </authorList>
    </citation>
    <scope>NUCLEOTIDE SEQUENCE [LARGE SCALE GENOMIC DNA]</scope>
    <source>
        <strain evidence="1 2">GIMN1.004</strain>
    </source>
</reference>
<evidence type="ECO:0008006" key="3">
    <source>
        <dbReference type="Google" id="ProtNLM"/>
    </source>
</evidence>
<dbReference type="NCBIfam" id="TIGR03696">
    <property type="entry name" value="Rhs_assc_core"/>
    <property type="match status" value="1"/>
</dbReference>